<dbReference type="PANTHER" id="PTHR36836:SF1">
    <property type="entry name" value="COLANIC ACID BIOSYNTHESIS PROTEIN WCAK"/>
    <property type="match status" value="1"/>
</dbReference>
<feature type="domain" description="Polysaccharide pyruvyl transferase" evidence="1">
    <location>
        <begin position="58"/>
        <end position="311"/>
    </location>
</feature>
<reference evidence="2" key="1">
    <citation type="submission" date="2018-05" db="EMBL/GenBank/DDBJ databases">
        <authorList>
            <person name="Lanie J.A."/>
            <person name="Ng W.-L."/>
            <person name="Kazmierczak K.M."/>
            <person name="Andrzejewski T.M."/>
            <person name="Davidsen T.M."/>
            <person name="Wayne K.J."/>
            <person name="Tettelin H."/>
            <person name="Glass J.I."/>
            <person name="Rusch D."/>
            <person name="Podicherti R."/>
            <person name="Tsui H.-C.T."/>
            <person name="Winkler M.E."/>
        </authorList>
    </citation>
    <scope>NUCLEOTIDE SEQUENCE</scope>
</reference>
<evidence type="ECO:0000259" key="1">
    <source>
        <dbReference type="Pfam" id="PF04230"/>
    </source>
</evidence>
<protein>
    <recommendedName>
        <fullName evidence="1">Polysaccharide pyruvyl transferase domain-containing protein</fullName>
    </recommendedName>
</protein>
<accession>A0A381TYB9</accession>
<organism evidence="2">
    <name type="scientific">marine metagenome</name>
    <dbReference type="NCBI Taxonomy" id="408172"/>
    <lineage>
        <taxon>unclassified sequences</taxon>
        <taxon>metagenomes</taxon>
        <taxon>ecological metagenomes</taxon>
    </lineage>
</organism>
<dbReference type="EMBL" id="UINC01005389">
    <property type="protein sequence ID" value="SVA21026.1"/>
    <property type="molecule type" value="Genomic_DNA"/>
</dbReference>
<dbReference type="Pfam" id="PF04230">
    <property type="entry name" value="PS_pyruv_trans"/>
    <property type="match status" value="1"/>
</dbReference>
<proteinExistence type="predicted"/>
<dbReference type="PANTHER" id="PTHR36836">
    <property type="entry name" value="COLANIC ACID BIOSYNTHESIS PROTEIN WCAK"/>
    <property type="match status" value="1"/>
</dbReference>
<gene>
    <name evidence="2" type="ORF">METZ01_LOCUS73880</name>
</gene>
<dbReference type="InterPro" id="IPR007345">
    <property type="entry name" value="Polysacch_pyruvyl_Trfase"/>
</dbReference>
<evidence type="ECO:0000313" key="2">
    <source>
        <dbReference type="EMBL" id="SVA21026.1"/>
    </source>
</evidence>
<name>A0A381TYB9_9ZZZZ</name>
<sequence length="381" mass="44133">MVIEIKGAAFVNKGAQLMLKALITKRELFSDDSIFVMHMMSGSFSDRNSYRLGHLAWLHTWNYLPAATLTDTFFSYFPRKLRKKYNIWLKNEVKWVLDISGFIYSDDFGSKPSSRMADYYRQLRKAGARIIIMPQAMGPFEKPNVRESVLKIIDAAELIFIRDDVSFGHVIELAGHLEKITYAPDFTLSLMSKEKEKYNDLKDRVCIIPNEKLFKSHTVDKNKYIELINSIILFCSKKKVRPFLLLHEYNKDNSLLESLKGRIDISLDIISESDPLVLKGIIGSSKLVISSRYHGLINALYQSVPVIATGWTHKYEALMNEYGLGDYMISDYDPRSIRNMMTDLFDAIMSDTITKRISLENERREKRLNEMWKQITTVMQT</sequence>
<dbReference type="AlphaFoldDB" id="A0A381TYB9"/>